<keyword evidence="2" id="KW-1185">Reference proteome</keyword>
<dbReference type="EMBL" id="NMUH01006479">
    <property type="protein sequence ID" value="MQM15353.1"/>
    <property type="molecule type" value="Genomic_DNA"/>
</dbReference>
<evidence type="ECO:0000313" key="2">
    <source>
        <dbReference type="Proteomes" id="UP000652761"/>
    </source>
</evidence>
<sequence>MPRKKTTSTPIVTMSRRPGALRPEAFRDTLPWHDHDATRESVATLRTGLRAQEGRFSHHSWITQFFSDASPSFPRLAGQCEHHFLVMSGLADAFMKSRQLSPTRFKSFMPINRPPRLAICNTTPIYGEALPDRRLDFRAKEERLPFHANLCPPSLVSGAVVFLMRVGARQELRVIIKKSAIYHSRLRGCRVLKRDRALRRVHVTAPGAGRVHVRHVAGIGSVKFGKATPLSVAFKWRRNDALRSEPQQIKYVTGLTDLDEVFRHSWYQSKKFLKWLIEEIEAVEEMIRRRVLSV</sequence>
<organism evidence="1 2">
    <name type="scientific">Colocasia esculenta</name>
    <name type="common">Wild taro</name>
    <name type="synonym">Arum esculentum</name>
    <dbReference type="NCBI Taxonomy" id="4460"/>
    <lineage>
        <taxon>Eukaryota</taxon>
        <taxon>Viridiplantae</taxon>
        <taxon>Streptophyta</taxon>
        <taxon>Embryophyta</taxon>
        <taxon>Tracheophyta</taxon>
        <taxon>Spermatophyta</taxon>
        <taxon>Magnoliopsida</taxon>
        <taxon>Liliopsida</taxon>
        <taxon>Araceae</taxon>
        <taxon>Aroideae</taxon>
        <taxon>Colocasieae</taxon>
        <taxon>Colocasia</taxon>
    </lineage>
</organism>
<proteinExistence type="predicted"/>
<dbReference type="AlphaFoldDB" id="A0A843WVF4"/>
<accession>A0A843WVF4</accession>
<dbReference type="Proteomes" id="UP000652761">
    <property type="component" value="Unassembled WGS sequence"/>
</dbReference>
<protein>
    <submittedName>
        <fullName evidence="1">Uncharacterized protein</fullName>
    </submittedName>
</protein>
<name>A0A843WVF4_COLES</name>
<reference evidence="1" key="1">
    <citation type="submission" date="2017-07" db="EMBL/GenBank/DDBJ databases">
        <title>Taro Niue Genome Assembly and Annotation.</title>
        <authorList>
            <person name="Atibalentja N."/>
            <person name="Keating K."/>
            <person name="Fields C.J."/>
        </authorList>
    </citation>
    <scope>NUCLEOTIDE SEQUENCE</scope>
    <source>
        <strain evidence="1">Niue_2</strain>
        <tissue evidence="1">Leaf</tissue>
    </source>
</reference>
<comment type="caution">
    <text evidence="1">The sequence shown here is derived from an EMBL/GenBank/DDBJ whole genome shotgun (WGS) entry which is preliminary data.</text>
</comment>
<gene>
    <name evidence="1" type="ORF">Taro_048299</name>
</gene>
<evidence type="ECO:0000313" key="1">
    <source>
        <dbReference type="EMBL" id="MQM15353.1"/>
    </source>
</evidence>